<dbReference type="PANTHER" id="PTHR43877">
    <property type="entry name" value="AMINOALKYLPHOSPHONATE N-ACETYLTRANSFERASE-RELATED-RELATED"/>
    <property type="match status" value="1"/>
</dbReference>
<dbReference type="InterPro" id="IPR000182">
    <property type="entry name" value="GNAT_dom"/>
</dbReference>
<evidence type="ECO:0000256" key="1">
    <source>
        <dbReference type="ARBA" id="ARBA00022679"/>
    </source>
</evidence>
<dbReference type="InterPro" id="IPR016181">
    <property type="entry name" value="Acyl_CoA_acyltransferase"/>
</dbReference>
<dbReference type="InterPro" id="IPR050832">
    <property type="entry name" value="Bact_Acetyltransf"/>
</dbReference>
<name>A0ABT1VUM4_9PROT</name>
<dbReference type="CDD" id="cd04301">
    <property type="entry name" value="NAT_SF"/>
    <property type="match status" value="1"/>
</dbReference>
<dbReference type="RefSeq" id="WP_422918771.1">
    <property type="nucleotide sequence ID" value="NZ_JAMZEJ010000002.1"/>
</dbReference>
<evidence type="ECO:0000259" key="3">
    <source>
        <dbReference type="PROSITE" id="PS51186"/>
    </source>
</evidence>
<dbReference type="Pfam" id="PF13508">
    <property type="entry name" value="Acetyltransf_7"/>
    <property type="match status" value="1"/>
</dbReference>
<protein>
    <submittedName>
        <fullName evidence="4">GNAT family N-acetyltransferase</fullName>
    </submittedName>
</protein>
<gene>
    <name evidence="4" type="ORF">NFI88_04200</name>
</gene>
<dbReference type="PROSITE" id="PS51186">
    <property type="entry name" value="GNAT"/>
    <property type="match status" value="1"/>
</dbReference>
<comment type="caution">
    <text evidence="4">The sequence shown here is derived from an EMBL/GenBank/DDBJ whole genome shotgun (WGS) entry which is preliminary data.</text>
</comment>
<keyword evidence="1" id="KW-0808">Transferase</keyword>
<keyword evidence="5" id="KW-1185">Reference proteome</keyword>
<evidence type="ECO:0000256" key="2">
    <source>
        <dbReference type="ARBA" id="ARBA00023315"/>
    </source>
</evidence>
<dbReference type="SUPFAM" id="SSF55729">
    <property type="entry name" value="Acyl-CoA N-acyltransferases (Nat)"/>
    <property type="match status" value="1"/>
</dbReference>
<organism evidence="4 5">
    <name type="scientific">Rhizosaccharibacter radicis</name>
    <dbReference type="NCBI Taxonomy" id="2782605"/>
    <lineage>
        <taxon>Bacteria</taxon>
        <taxon>Pseudomonadati</taxon>
        <taxon>Pseudomonadota</taxon>
        <taxon>Alphaproteobacteria</taxon>
        <taxon>Acetobacterales</taxon>
        <taxon>Acetobacteraceae</taxon>
        <taxon>Rhizosaccharibacter</taxon>
    </lineage>
</organism>
<keyword evidence="2" id="KW-0012">Acyltransferase</keyword>
<proteinExistence type="predicted"/>
<sequence>MGEIRLEWVPHGSEAWRRMVALRHRVLREPLELCFSDEELRQEAGQHHLVLWHGGLVGGTLLLAPAEARSVRLRQMAVAPEFHGQGLGRRLVEEAEAFLRARATELVFLSAREGAIGFYERLGYRTTGAFFMEVTLPHRRMEKRLADPCSRVPAAPSTQA</sequence>
<accession>A0ABT1VUM4</accession>
<feature type="domain" description="N-acetyltransferase" evidence="3">
    <location>
        <begin position="2"/>
        <end position="146"/>
    </location>
</feature>
<dbReference type="Proteomes" id="UP001524547">
    <property type="component" value="Unassembled WGS sequence"/>
</dbReference>
<reference evidence="4 5" key="1">
    <citation type="submission" date="2022-06" db="EMBL/GenBank/DDBJ databases">
        <title>Rhizosaccharibacter gen. nov. sp. nov. KSS12, endophytic bacteria isolated from sugarcane.</title>
        <authorList>
            <person name="Pitiwittayakul N."/>
        </authorList>
    </citation>
    <scope>NUCLEOTIDE SEQUENCE [LARGE SCALE GENOMIC DNA]</scope>
    <source>
        <strain evidence="4 5">KSS12</strain>
    </source>
</reference>
<evidence type="ECO:0000313" key="5">
    <source>
        <dbReference type="Proteomes" id="UP001524547"/>
    </source>
</evidence>
<evidence type="ECO:0000313" key="4">
    <source>
        <dbReference type="EMBL" id="MCQ8240041.1"/>
    </source>
</evidence>
<dbReference type="PANTHER" id="PTHR43877:SF2">
    <property type="entry name" value="AMINOALKYLPHOSPHONATE N-ACETYLTRANSFERASE-RELATED"/>
    <property type="match status" value="1"/>
</dbReference>
<dbReference type="EMBL" id="JAMZEJ010000002">
    <property type="protein sequence ID" value="MCQ8240041.1"/>
    <property type="molecule type" value="Genomic_DNA"/>
</dbReference>
<dbReference type="Gene3D" id="3.40.630.30">
    <property type="match status" value="1"/>
</dbReference>